<dbReference type="EMBL" id="GEVL01011871">
    <property type="protein sequence ID" value="JAU65470.1"/>
    <property type="molecule type" value="Transcribed_RNA"/>
</dbReference>
<gene>
    <name evidence="2" type="ORF">LE_TR5364_c5_g1_i1_g.18124</name>
</gene>
<dbReference type="InterPro" id="IPR019308">
    <property type="entry name" value="TMEM214"/>
</dbReference>
<protein>
    <submittedName>
        <fullName evidence="2">Uncharacterized protein</fullName>
    </submittedName>
</protein>
<dbReference type="PANTHER" id="PTHR13448:SF14">
    <property type="entry name" value="F26K24.17 PROTEIN"/>
    <property type="match status" value="1"/>
</dbReference>
<proteinExistence type="predicted"/>
<keyword evidence="1" id="KW-0812">Transmembrane</keyword>
<organism evidence="2">
    <name type="scientific">Noccaea caerulescens</name>
    <name type="common">Alpine penny-cress</name>
    <name type="synonym">Thlaspi caerulescens</name>
    <dbReference type="NCBI Taxonomy" id="107243"/>
    <lineage>
        <taxon>Eukaryota</taxon>
        <taxon>Viridiplantae</taxon>
        <taxon>Streptophyta</taxon>
        <taxon>Embryophyta</taxon>
        <taxon>Tracheophyta</taxon>
        <taxon>Spermatophyta</taxon>
        <taxon>Magnoliopsida</taxon>
        <taxon>eudicotyledons</taxon>
        <taxon>Gunneridae</taxon>
        <taxon>Pentapetalae</taxon>
        <taxon>rosids</taxon>
        <taxon>malvids</taxon>
        <taxon>Brassicales</taxon>
        <taxon>Brassicaceae</taxon>
        <taxon>Coluteocarpeae</taxon>
        <taxon>Noccaea</taxon>
    </lineage>
</organism>
<name>A0A1J3HBT7_NOCCA</name>
<dbReference type="PANTHER" id="PTHR13448">
    <property type="entry name" value="TRANSMEMBRANE PROTEIN 214"/>
    <property type="match status" value="1"/>
</dbReference>
<accession>A0A1J3HBT7</accession>
<reference evidence="2" key="1">
    <citation type="submission" date="2016-07" db="EMBL/GenBank/DDBJ databases">
        <title>De novo transcriptome assembly of four accessions of the metal hyperaccumulator plant Noccaea caerulescens.</title>
        <authorList>
            <person name="Blande D."/>
            <person name="Halimaa P."/>
            <person name="Tervahauta A.I."/>
            <person name="Aarts M.G."/>
            <person name="Karenlampi S.O."/>
        </authorList>
    </citation>
    <scope>NUCLEOTIDE SEQUENCE</scope>
</reference>
<sequence>MDTPKASVALLKKLVDEWKHHSLKLSSSPRDTRILNRTMKSFVLKNEQGITEVGASAFLYKEADKYSKEISRRLSRGNGLLKGCVAIAAVILVAVLLQWFYGSTFKPARLIGLIRQCNHLM</sequence>
<keyword evidence="1" id="KW-0472">Membrane</keyword>
<keyword evidence="1" id="KW-1133">Transmembrane helix</keyword>
<dbReference type="AlphaFoldDB" id="A0A1J3HBT7"/>
<feature type="transmembrane region" description="Helical" evidence="1">
    <location>
        <begin position="80"/>
        <end position="101"/>
    </location>
</feature>
<dbReference type="GO" id="GO:0005794">
    <property type="term" value="C:Golgi apparatus"/>
    <property type="evidence" value="ECO:0007669"/>
    <property type="project" value="TreeGrafter"/>
</dbReference>
<dbReference type="GO" id="GO:0005783">
    <property type="term" value="C:endoplasmic reticulum"/>
    <property type="evidence" value="ECO:0007669"/>
    <property type="project" value="TreeGrafter"/>
</dbReference>
<evidence type="ECO:0000313" key="2">
    <source>
        <dbReference type="EMBL" id="JAU65470.1"/>
    </source>
</evidence>
<evidence type="ECO:0000256" key="1">
    <source>
        <dbReference type="SAM" id="Phobius"/>
    </source>
</evidence>